<dbReference type="EMBL" id="CAUYUJ010002704">
    <property type="protein sequence ID" value="CAK0802010.1"/>
    <property type="molecule type" value="Genomic_DNA"/>
</dbReference>
<protein>
    <submittedName>
        <fullName evidence="2">Uncharacterized protein</fullName>
    </submittedName>
</protein>
<comment type="caution">
    <text evidence="2">The sequence shown here is derived from an EMBL/GenBank/DDBJ whole genome shotgun (WGS) entry which is preliminary data.</text>
</comment>
<feature type="non-terminal residue" evidence="2">
    <location>
        <position position="1"/>
    </location>
</feature>
<dbReference type="Proteomes" id="UP001189429">
    <property type="component" value="Unassembled WGS sequence"/>
</dbReference>
<proteinExistence type="predicted"/>
<feature type="compositionally biased region" description="Low complexity" evidence="1">
    <location>
        <begin position="27"/>
        <end position="39"/>
    </location>
</feature>
<evidence type="ECO:0000313" key="2">
    <source>
        <dbReference type="EMBL" id="CAK0802010.1"/>
    </source>
</evidence>
<sequence>GGQVPGLPGHVAGRQQQAGGPDARAAASGIGSQLLQLQGLRGGARGRARGHAGAHGELAASPGQWPGAGGDGQAGAAGRQAGRGPAFRGE</sequence>
<feature type="region of interest" description="Disordered" evidence="1">
    <location>
        <begin position="1"/>
        <end position="90"/>
    </location>
</feature>
<gene>
    <name evidence="2" type="ORF">PCOR1329_LOCUS9668</name>
</gene>
<organism evidence="2 3">
    <name type="scientific">Prorocentrum cordatum</name>
    <dbReference type="NCBI Taxonomy" id="2364126"/>
    <lineage>
        <taxon>Eukaryota</taxon>
        <taxon>Sar</taxon>
        <taxon>Alveolata</taxon>
        <taxon>Dinophyceae</taxon>
        <taxon>Prorocentrales</taxon>
        <taxon>Prorocentraceae</taxon>
        <taxon>Prorocentrum</taxon>
    </lineage>
</organism>
<feature type="compositionally biased region" description="Low complexity" evidence="1">
    <location>
        <begin position="76"/>
        <end position="90"/>
    </location>
</feature>
<name>A0ABN9QBL7_9DINO</name>
<evidence type="ECO:0000313" key="3">
    <source>
        <dbReference type="Proteomes" id="UP001189429"/>
    </source>
</evidence>
<reference evidence="2" key="1">
    <citation type="submission" date="2023-10" db="EMBL/GenBank/DDBJ databases">
        <authorList>
            <person name="Chen Y."/>
            <person name="Shah S."/>
            <person name="Dougan E. K."/>
            <person name="Thang M."/>
            <person name="Chan C."/>
        </authorList>
    </citation>
    <scope>NUCLEOTIDE SEQUENCE [LARGE SCALE GENOMIC DNA]</scope>
</reference>
<feature type="compositionally biased region" description="Gly residues" evidence="1">
    <location>
        <begin position="66"/>
        <end position="75"/>
    </location>
</feature>
<evidence type="ECO:0000256" key="1">
    <source>
        <dbReference type="SAM" id="MobiDB-lite"/>
    </source>
</evidence>
<feature type="non-terminal residue" evidence="2">
    <location>
        <position position="90"/>
    </location>
</feature>
<accession>A0ABN9QBL7</accession>
<feature type="compositionally biased region" description="Low complexity" evidence="1">
    <location>
        <begin position="55"/>
        <end position="65"/>
    </location>
</feature>
<keyword evidence="3" id="KW-1185">Reference proteome</keyword>